<dbReference type="SMART" id="SM00485">
    <property type="entry name" value="XPGN"/>
    <property type="match status" value="1"/>
</dbReference>
<feature type="region of interest" description="Disordered" evidence="14">
    <location>
        <begin position="355"/>
        <end position="381"/>
    </location>
</feature>
<feature type="compositionally biased region" description="Acidic residues" evidence="14">
    <location>
        <begin position="366"/>
        <end position="375"/>
    </location>
</feature>
<keyword evidence="6" id="KW-0255">Endonuclease</keyword>
<dbReference type="GO" id="GO:0000112">
    <property type="term" value="C:nucleotide-excision repair factor 3 complex"/>
    <property type="evidence" value="ECO:0007669"/>
    <property type="project" value="EnsemblFungi"/>
</dbReference>
<feature type="coiled-coil region" evidence="13">
    <location>
        <begin position="760"/>
        <end position="787"/>
    </location>
</feature>
<feature type="region of interest" description="Disordered" evidence="14">
    <location>
        <begin position="1076"/>
        <end position="1100"/>
    </location>
</feature>
<evidence type="ECO:0000256" key="6">
    <source>
        <dbReference type="ARBA" id="ARBA00022759"/>
    </source>
</evidence>
<dbReference type="InterPro" id="IPR001044">
    <property type="entry name" value="XPG/Rad2_eukaryotes"/>
</dbReference>
<organism evidence="17 18">
    <name type="scientific">Kuraishia capsulata CBS 1993</name>
    <dbReference type="NCBI Taxonomy" id="1382522"/>
    <lineage>
        <taxon>Eukaryota</taxon>
        <taxon>Fungi</taxon>
        <taxon>Dikarya</taxon>
        <taxon>Ascomycota</taxon>
        <taxon>Saccharomycotina</taxon>
        <taxon>Pichiomycetes</taxon>
        <taxon>Pichiales</taxon>
        <taxon>Pichiaceae</taxon>
        <taxon>Kuraishia</taxon>
    </lineage>
</organism>
<feature type="compositionally biased region" description="Polar residues" evidence="14">
    <location>
        <begin position="537"/>
        <end position="564"/>
    </location>
</feature>
<evidence type="ECO:0000259" key="16">
    <source>
        <dbReference type="SMART" id="SM00485"/>
    </source>
</evidence>
<feature type="compositionally biased region" description="Basic and acidic residues" evidence="14">
    <location>
        <begin position="178"/>
        <end position="191"/>
    </location>
</feature>
<evidence type="ECO:0000256" key="1">
    <source>
        <dbReference type="ARBA" id="ARBA00001946"/>
    </source>
</evidence>
<feature type="region of interest" description="Disordered" evidence="14">
    <location>
        <begin position="122"/>
        <end position="191"/>
    </location>
</feature>
<evidence type="ECO:0000256" key="12">
    <source>
        <dbReference type="ARBA" id="ARBA00038112"/>
    </source>
</evidence>
<keyword evidence="18" id="KW-1185">Reference proteome</keyword>
<keyword evidence="9" id="KW-0460">Magnesium</keyword>
<dbReference type="FunFam" id="3.40.50.1010:FF:000061">
    <property type="entry name" value="Single-stranded DNA endonuclease (Eurofung)"/>
    <property type="match status" value="1"/>
</dbReference>
<dbReference type="GeneID" id="34519575"/>
<dbReference type="PROSITE" id="PS00842">
    <property type="entry name" value="XPG_2"/>
    <property type="match status" value="1"/>
</dbReference>
<accession>W6MIA9</accession>
<dbReference type="GO" id="GO:0003697">
    <property type="term" value="F:single-stranded DNA binding"/>
    <property type="evidence" value="ECO:0007669"/>
    <property type="project" value="InterPro"/>
</dbReference>
<dbReference type="InterPro" id="IPR036279">
    <property type="entry name" value="5-3_exonuclease_C_sf"/>
</dbReference>
<dbReference type="PRINTS" id="PR00853">
    <property type="entry name" value="XPGRADSUPER"/>
</dbReference>
<keyword evidence="11" id="KW-0539">Nucleus</keyword>
<dbReference type="PRINTS" id="PR00066">
    <property type="entry name" value="XRODRMPGMNTG"/>
</dbReference>
<name>W6MIA9_9ASCO</name>
<dbReference type="PANTHER" id="PTHR16171">
    <property type="entry name" value="DNA REPAIR PROTEIN COMPLEMENTING XP-G CELLS-RELATED"/>
    <property type="match status" value="1"/>
</dbReference>
<dbReference type="GO" id="GO:0000014">
    <property type="term" value="F:single-stranded DNA endodeoxyribonuclease activity"/>
    <property type="evidence" value="ECO:0007669"/>
    <property type="project" value="EnsemblFungi"/>
</dbReference>
<feature type="compositionally biased region" description="Polar residues" evidence="14">
    <location>
        <begin position="586"/>
        <end position="596"/>
    </location>
</feature>
<dbReference type="Pfam" id="PF00867">
    <property type="entry name" value="XPG_I"/>
    <property type="match status" value="1"/>
</dbReference>
<dbReference type="InterPro" id="IPR008918">
    <property type="entry name" value="HhH2"/>
</dbReference>
<feature type="compositionally biased region" description="Basic and acidic residues" evidence="14">
    <location>
        <begin position="657"/>
        <end position="669"/>
    </location>
</feature>
<evidence type="ECO:0000256" key="5">
    <source>
        <dbReference type="ARBA" id="ARBA00022723"/>
    </source>
</evidence>
<dbReference type="SMART" id="SM00279">
    <property type="entry name" value="HhH2"/>
    <property type="match status" value="1"/>
</dbReference>
<dbReference type="SMART" id="SM00484">
    <property type="entry name" value="XPGI"/>
    <property type="match status" value="1"/>
</dbReference>
<dbReference type="HOGENOM" id="CLU_003018_0_0_1"/>
<feature type="region of interest" description="Disordered" evidence="14">
    <location>
        <begin position="537"/>
        <end position="596"/>
    </location>
</feature>
<evidence type="ECO:0000256" key="2">
    <source>
        <dbReference type="ARBA" id="ARBA00004123"/>
    </source>
</evidence>
<dbReference type="Gene3D" id="1.10.150.20">
    <property type="entry name" value="5' to 3' exonuclease, C-terminal subdomain"/>
    <property type="match status" value="1"/>
</dbReference>
<dbReference type="InterPro" id="IPR029060">
    <property type="entry name" value="PIN-like_dom_sf"/>
</dbReference>
<dbReference type="FunFam" id="1.10.150.20:FF:000030">
    <property type="entry name" value="Flap endonuclease GEN-like 1"/>
    <property type="match status" value="1"/>
</dbReference>
<evidence type="ECO:0000259" key="15">
    <source>
        <dbReference type="SMART" id="SM00484"/>
    </source>
</evidence>
<dbReference type="OrthoDB" id="31113at2759"/>
<feature type="compositionally biased region" description="Polar residues" evidence="14">
    <location>
        <begin position="683"/>
        <end position="698"/>
    </location>
</feature>
<dbReference type="STRING" id="1382522.W6MIA9"/>
<comment type="subcellular location">
    <subcellularLocation>
        <location evidence="2">Nucleus</location>
    </subcellularLocation>
</comment>
<sequence length="1100" mass="124904">MGVNSLWDALSPVSRPVRLESLSRKRLAVDASIWVYQFLKAVRDKDGNSLQSAHIVGVFRRICKLLYFGIFPVFVFDGGVPALKRKTIAQRRERREGAKESTEQAARRILAMQLQRLADSNYQANQEKTKSQSETISKPKPTDANPNKDPDGEFVEYFEDNDYLGQAPASQSNATEQTKPKESISQKAFRRQDEYHLPEIKSFGVSKNDKRVITDYEYKRLTGDIWDDLDGIDLDSVDPTSPEFEELPLETQYVIISHLRLRSRLRMGYTKEQLESLFPNSMDFSKFQIQMVQKRNFFTQKLMNSTGMNDNAAVTTTGRIAGEKDRAYTLQKNDDGWTLALKSVGTKARPIEFDEYGEIKEASQSDNDDGDDWEDVPLKTEPKVSWNAIPVNPNNPEFGSTRAFMDPSIGKKETESEDDANFEFVDSESEDEETKLAMIESLYDMASKRKQERGGQKAVEPIDLSEITEPANVDSQYEDDQMKLAIEQSKKEYMDLLFKEKEISKGADVPLEEAKGQPLIFSGLNFKNSILSMSQKTGLDASTQTPLRPSKSNQKVTNSGQIVESSRERSDKPASKPKAKPMPSWFGNSNLPSNTHMGISRLQEQTQDELAGLIAFPDMNDFAQAAESETDSEDNAEFVEIESDNEDDIQEVSASEFAKKSDKGNEEATHNNSVDITKESEVVNDSASELSSTFSHPKNGQLDVATPQTVQEGSAEDMLQETGEFANEAEKHDSQNHVGKVLKLSETLSGRDKDAVMDDFMFLDSEEEQLEDKLQDEEANFADFVNDMRGETRKSNVTPQWVLDKDVAEFQERHRKQNRDSDEVTTTMIDDVKELLRRFGIPYITAPMEAEAQCAELYNLGLVDGIITDDSDCFLFGGGKVYRNMFNEKNYVECYYLSDIERDLGLTREKLIQLALLLGSDYTEGIKGVGIVTAMEILAEFETTESDALTAFRDWWMDYQNGKIDPNESTLRKQLRKKFKTKLFLNEQFPDPLVREGYIHPDVDHDKTEFQWGTADLDRLRTYLMVSVGWNQERVDEILVPVIRNMNKQKQDGLQSTLGEFFPTEYLQRRKELAMGKRLKRASEKLASKAQGSKKRKANE</sequence>
<reference evidence="17" key="2">
    <citation type="submission" date="2014-02" db="EMBL/GenBank/DDBJ databases">
        <title>Complete DNA sequence of /Kuraishia capsulata/ illustrates novel genomic features among budding yeasts (/Saccharomycotina/).</title>
        <authorList>
            <person name="Morales L."/>
            <person name="Noel B."/>
            <person name="Porcel B."/>
            <person name="Marcet-Houben M."/>
            <person name="Hullo M-F."/>
            <person name="Sacerdot C."/>
            <person name="Tekaia F."/>
            <person name="Leh-Louis V."/>
            <person name="Despons L."/>
            <person name="Khanna V."/>
            <person name="Aury J-M."/>
            <person name="Barbe V."/>
            <person name="Couloux A."/>
            <person name="Labadie K."/>
            <person name="Pelletier E."/>
            <person name="Souciet J-L."/>
            <person name="Boekhout T."/>
            <person name="Gabaldon T."/>
            <person name="Wincker P."/>
            <person name="Dujon B."/>
        </authorList>
    </citation>
    <scope>NUCLEOTIDE SEQUENCE</scope>
    <source>
        <strain evidence="17">CBS 1993</strain>
    </source>
</reference>
<gene>
    <name evidence="17" type="ORF">KUCA_T00002150001</name>
</gene>
<evidence type="ECO:0008006" key="19">
    <source>
        <dbReference type="Google" id="ProtNLM"/>
    </source>
</evidence>
<keyword evidence="7" id="KW-0227">DNA damage</keyword>
<evidence type="ECO:0000256" key="10">
    <source>
        <dbReference type="ARBA" id="ARBA00023204"/>
    </source>
</evidence>
<dbReference type="InterPro" id="IPR006086">
    <property type="entry name" value="XPG-I_dom"/>
</dbReference>
<feature type="compositionally biased region" description="Basic and acidic residues" evidence="14">
    <location>
        <begin position="565"/>
        <end position="574"/>
    </location>
</feature>
<dbReference type="InterPro" id="IPR006085">
    <property type="entry name" value="XPG_DNA_repair_N"/>
</dbReference>
<protein>
    <recommendedName>
        <fullName evidence="19">DNA repair protein RAD2</fullName>
    </recommendedName>
</protein>
<dbReference type="AlphaFoldDB" id="W6MIA9"/>
<keyword evidence="8" id="KW-0378">Hydrolase</keyword>
<feature type="compositionally biased region" description="Polar residues" evidence="14">
    <location>
        <begin position="122"/>
        <end position="136"/>
    </location>
</feature>
<dbReference type="PANTHER" id="PTHR16171:SF7">
    <property type="entry name" value="DNA REPAIR PROTEIN RAD2"/>
    <property type="match status" value="1"/>
</dbReference>
<dbReference type="Proteomes" id="UP000019384">
    <property type="component" value="Unassembled WGS sequence"/>
</dbReference>
<feature type="compositionally biased region" description="Acidic residues" evidence="14">
    <location>
        <begin position="152"/>
        <end position="162"/>
    </location>
</feature>
<feature type="compositionally biased region" description="Polar residues" evidence="14">
    <location>
        <begin position="168"/>
        <end position="177"/>
    </location>
</feature>
<evidence type="ECO:0000256" key="13">
    <source>
        <dbReference type="SAM" id="Coils"/>
    </source>
</evidence>
<proteinExistence type="inferred from homology"/>
<evidence type="ECO:0000256" key="7">
    <source>
        <dbReference type="ARBA" id="ARBA00022763"/>
    </source>
</evidence>
<feature type="compositionally biased region" description="Basic and acidic residues" evidence="14">
    <location>
        <begin position="1076"/>
        <end position="1087"/>
    </location>
</feature>
<keyword evidence="4" id="KW-0540">Nuclease</keyword>
<keyword evidence="10" id="KW-0234">DNA repair</keyword>
<dbReference type="Pfam" id="PF00752">
    <property type="entry name" value="XPG_N"/>
    <property type="match status" value="1"/>
</dbReference>
<dbReference type="GO" id="GO:0006289">
    <property type="term" value="P:nucleotide-excision repair"/>
    <property type="evidence" value="ECO:0007669"/>
    <property type="project" value="EnsemblFungi"/>
</dbReference>
<evidence type="ECO:0000256" key="4">
    <source>
        <dbReference type="ARBA" id="ARBA00022722"/>
    </source>
</evidence>
<evidence type="ECO:0000256" key="9">
    <source>
        <dbReference type="ARBA" id="ARBA00022842"/>
    </source>
</evidence>
<feature type="region of interest" description="Disordered" evidence="14">
    <location>
        <begin position="655"/>
        <end position="702"/>
    </location>
</feature>
<comment type="similarity">
    <text evidence="3">Belongs to the XPG/RAD2 endonuclease family. XPG subfamily.</text>
</comment>
<evidence type="ECO:0000256" key="11">
    <source>
        <dbReference type="ARBA" id="ARBA00023242"/>
    </source>
</evidence>
<dbReference type="GO" id="GO:0046872">
    <property type="term" value="F:metal ion binding"/>
    <property type="evidence" value="ECO:0007669"/>
    <property type="project" value="UniProtKB-KW"/>
</dbReference>
<keyword evidence="5" id="KW-0479">Metal-binding</keyword>
<evidence type="ECO:0000256" key="14">
    <source>
        <dbReference type="SAM" id="MobiDB-lite"/>
    </source>
</evidence>
<reference evidence="17" key="1">
    <citation type="submission" date="2013-12" db="EMBL/GenBank/DDBJ databases">
        <authorList>
            <person name="Genoscope - CEA"/>
        </authorList>
    </citation>
    <scope>NUCLEOTIDE SEQUENCE</scope>
    <source>
        <strain evidence="17">CBS 1993</strain>
    </source>
</reference>
<dbReference type="SUPFAM" id="SSF88723">
    <property type="entry name" value="PIN domain-like"/>
    <property type="match status" value="1"/>
</dbReference>
<dbReference type="CDD" id="cd09868">
    <property type="entry name" value="PIN_XPG_RAD2"/>
    <property type="match status" value="2"/>
</dbReference>
<dbReference type="EMBL" id="HG793126">
    <property type="protein sequence ID" value="CDK26179.1"/>
    <property type="molecule type" value="Genomic_DNA"/>
</dbReference>
<dbReference type="SUPFAM" id="SSF47807">
    <property type="entry name" value="5' to 3' exonuclease, C-terminal subdomain"/>
    <property type="match status" value="1"/>
</dbReference>
<evidence type="ECO:0000256" key="8">
    <source>
        <dbReference type="ARBA" id="ARBA00022801"/>
    </source>
</evidence>
<evidence type="ECO:0000313" key="17">
    <source>
        <dbReference type="EMBL" id="CDK26179.1"/>
    </source>
</evidence>
<comment type="similarity">
    <text evidence="12">Belongs to the XPG/RAD2 endonuclease family. GEN subfamily.</text>
</comment>
<comment type="cofactor">
    <cofactor evidence="1">
        <name>Mg(2+)</name>
        <dbReference type="ChEBI" id="CHEBI:18420"/>
    </cofactor>
</comment>
<dbReference type="CDD" id="cd09904">
    <property type="entry name" value="H3TH_XPG"/>
    <property type="match status" value="1"/>
</dbReference>
<feature type="domain" description="XPG N-terminal" evidence="16">
    <location>
        <begin position="1"/>
        <end position="98"/>
    </location>
</feature>
<dbReference type="RefSeq" id="XP_022458187.1">
    <property type="nucleotide sequence ID" value="XM_022604402.1"/>
</dbReference>
<dbReference type="GO" id="GO:0006366">
    <property type="term" value="P:transcription by RNA polymerase II"/>
    <property type="evidence" value="ECO:0007669"/>
    <property type="project" value="EnsemblFungi"/>
</dbReference>
<dbReference type="InterPro" id="IPR019974">
    <property type="entry name" value="XPG_CS"/>
</dbReference>
<keyword evidence="13" id="KW-0175">Coiled coil</keyword>
<evidence type="ECO:0000313" key="18">
    <source>
        <dbReference type="Proteomes" id="UP000019384"/>
    </source>
</evidence>
<evidence type="ECO:0000256" key="3">
    <source>
        <dbReference type="ARBA" id="ARBA00005283"/>
    </source>
</evidence>
<dbReference type="GO" id="GO:0048256">
    <property type="term" value="F:flap endonuclease activity"/>
    <property type="evidence" value="ECO:0007669"/>
    <property type="project" value="UniProtKB-ARBA"/>
</dbReference>
<feature type="domain" description="XPG-I" evidence="15">
    <location>
        <begin position="837"/>
        <end position="906"/>
    </location>
</feature>
<dbReference type="InterPro" id="IPR006084">
    <property type="entry name" value="XPG/Rad2"/>
</dbReference>
<dbReference type="Gene3D" id="3.40.50.1010">
    <property type="entry name" value="5'-nuclease"/>
    <property type="match status" value="2"/>
</dbReference>